<comment type="caution">
    <text evidence="9">The sequence shown here is derived from an EMBL/GenBank/DDBJ whole genome shotgun (WGS) entry which is preliminary data.</text>
</comment>
<dbReference type="Gene3D" id="1.10.10.200">
    <property type="match status" value="1"/>
</dbReference>
<dbReference type="Gene3D" id="3.30.70.980">
    <property type="match status" value="2"/>
</dbReference>
<dbReference type="NCBIfam" id="TIGR01033">
    <property type="entry name" value="YebC/PmpR family DNA-binding transcriptional regulator"/>
    <property type="match status" value="1"/>
</dbReference>
<comment type="similarity">
    <text evidence="2">Belongs to the TACO1 family.</text>
</comment>
<dbReference type="HAMAP" id="MF_00693">
    <property type="entry name" value="Transcrip_reg_TACO1"/>
    <property type="match status" value="1"/>
</dbReference>
<organism evidence="9">
    <name type="scientific">marine sediment metagenome</name>
    <dbReference type="NCBI Taxonomy" id="412755"/>
    <lineage>
        <taxon>unclassified sequences</taxon>
        <taxon>metagenomes</taxon>
        <taxon>ecological metagenomes</taxon>
    </lineage>
</organism>
<dbReference type="GO" id="GO:0003677">
    <property type="term" value="F:DNA binding"/>
    <property type="evidence" value="ECO:0007669"/>
    <property type="project" value="UniProtKB-KW"/>
</dbReference>
<dbReference type="NCBIfam" id="NF001030">
    <property type="entry name" value="PRK00110.1"/>
    <property type="match status" value="1"/>
</dbReference>
<evidence type="ECO:0000256" key="4">
    <source>
        <dbReference type="ARBA" id="ARBA00023015"/>
    </source>
</evidence>
<evidence type="ECO:0000313" key="9">
    <source>
        <dbReference type="EMBL" id="GAI66881.1"/>
    </source>
</evidence>
<comment type="subcellular location">
    <subcellularLocation>
        <location evidence="1">Mitochondrion</location>
    </subcellularLocation>
</comment>
<dbReference type="PANTHER" id="PTHR12532:SF6">
    <property type="entry name" value="TRANSCRIPTIONAL REGULATORY PROTEIN YEBC-RELATED"/>
    <property type="match status" value="1"/>
</dbReference>
<keyword evidence="6" id="KW-0804">Transcription</keyword>
<evidence type="ECO:0000259" key="8">
    <source>
        <dbReference type="Pfam" id="PF20772"/>
    </source>
</evidence>
<evidence type="ECO:0000256" key="5">
    <source>
        <dbReference type="ARBA" id="ARBA00023125"/>
    </source>
</evidence>
<protein>
    <recommendedName>
        <fullName evidence="10">Transcriptional regulatory protein</fullName>
    </recommendedName>
</protein>
<proteinExistence type="inferred from homology"/>
<dbReference type="FunFam" id="1.10.10.200:FF:000002">
    <property type="entry name" value="Probable transcriptional regulatory protein CLM62_37755"/>
    <property type="match status" value="1"/>
</dbReference>
<keyword evidence="4" id="KW-0805">Transcription regulation</keyword>
<keyword evidence="3" id="KW-0963">Cytoplasm</keyword>
<dbReference type="GO" id="GO:0005739">
    <property type="term" value="C:mitochondrion"/>
    <property type="evidence" value="ECO:0007669"/>
    <property type="project" value="UniProtKB-SubCell"/>
</dbReference>
<dbReference type="GO" id="GO:0005829">
    <property type="term" value="C:cytosol"/>
    <property type="evidence" value="ECO:0007669"/>
    <property type="project" value="TreeGrafter"/>
</dbReference>
<evidence type="ECO:0000256" key="1">
    <source>
        <dbReference type="ARBA" id="ARBA00004173"/>
    </source>
</evidence>
<evidence type="ECO:0000256" key="2">
    <source>
        <dbReference type="ARBA" id="ARBA00008724"/>
    </source>
</evidence>
<name>X1RIR4_9ZZZZ</name>
<evidence type="ECO:0000259" key="7">
    <source>
        <dbReference type="Pfam" id="PF01709"/>
    </source>
</evidence>
<dbReference type="Pfam" id="PF01709">
    <property type="entry name" value="Transcrip_reg"/>
    <property type="match status" value="1"/>
</dbReference>
<sequence length="251" mass="27589">MSGHSKWSSIKHQKGVADARRGQLFTKLTREIIVAVRQGGNNPEANYRLRLAIQKARGNNMPLDNIEKAIKRGSGTLEGATLVEMVLEGYGPSGVAILIQALSDNRNRTLQDVRNIFSRSGGSLGESGCVAWLFDSKGLIAVETNDLDAEELALQAIDAGAEDVKVENNYVEIYTKPEELEMVRTALDQKNLPIASAELSMMPKTMVELEEKAALQTLKLLDKLEGLDDVQHVFSNVDFSDSTLEKYKAQV</sequence>
<accession>X1RIR4</accession>
<evidence type="ECO:0000256" key="6">
    <source>
        <dbReference type="ARBA" id="ARBA00023163"/>
    </source>
</evidence>
<evidence type="ECO:0000256" key="3">
    <source>
        <dbReference type="ARBA" id="ARBA00022490"/>
    </source>
</evidence>
<feature type="domain" description="TACO1/YebC-like second and third" evidence="7">
    <location>
        <begin position="84"/>
        <end position="237"/>
    </location>
</feature>
<dbReference type="InterPro" id="IPR026564">
    <property type="entry name" value="Transcrip_reg_TACO1-like_dom3"/>
</dbReference>
<dbReference type="EMBL" id="BARW01000620">
    <property type="protein sequence ID" value="GAI66881.1"/>
    <property type="molecule type" value="Genomic_DNA"/>
</dbReference>
<dbReference type="NCBIfam" id="NF009044">
    <property type="entry name" value="PRK12378.1"/>
    <property type="match status" value="1"/>
</dbReference>
<gene>
    <name evidence="9" type="ORF">S12H4_02504</name>
</gene>
<dbReference type="InterPro" id="IPR002876">
    <property type="entry name" value="Transcrip_reg_TACO1-like"/>
</dbReference>
<feature type="domain" description="TACO1/YebC-like N-terminal" evidence="8">
    <location>
        <begin position="5"/>
        <end position="75"/>
    </location>
</feature>
<dbReference type="FunFam" id="3.30.70.980:FF:000002">
    <property type="entry name" value="Probable transcriptional regulatory protein YebC"/>
    <property type="match status" value="1"/>
</dbReference>
<evidence type="ECO:0008006" key="10">
    <source>
        <dbReference type="Google" id="ProtNLM"/>
    </source>
</evidence>
<keyword evidence="5" id="KW-0238">DNA-binding</keyword>
<reference evidence="9" key="1">
    <citation type="journal article" date="2014" name="Front. Microbiol.">
        <title>High frequency of phylogenetically diverse reductive dehalogenase-homologous genes in deep subseafloor sedimentary metagenomes.</title>
        <authorList>
            <person name="Kawai M."/>
            <person name="Futagami T."/>
            <person name="Toyoda A."/>
            <person name="Takaki Y."/>
            <person name="Nishi S."/>
            <person name="Hori S."/>
            <person name="Arai W."/>
            <person name="Tsubouchi T."/>
            <person name="Morono Y."/>
            <person name="Uchiyama I."/>
            <person name="Ito T."/>
            <person name="Fujiyama A."/>
            <person name="Inagaki F."/>
            <person name="Takami H."/>
        </authorList>
    </citation>
    <scope>NUCLEOTIDE SEQUENCE</scope>
    <source>
        <strain evidence="9">Expedition CK06-06</strain>
    </source>
</reference>
<dbReference type="InterPro" id="IPR049083">
    <property type="entry name" value="TACO1_YebC_N"/>
</dbReference>
<dbReference type="PANTHER" id="PTHR12532">
    <property type="entry name" value="TRANSLATIONAL ACTIVATOR OF CYTOCHROME C OXIDASE 1"/>
    <property type="match status" value="1"/>
</dbReference>
<dbReference type="AlphaFoldDB" id="X1RIR4"/>
<dbReference type="InterPro" id="IPR048300">
    <property type="entry name" value="TACO1_YebC-like_2nd/3rd_dom"/>
</dbReference>
<dbReference type="SUPFAM" id="SSF75625">
    <property type="entry name" value="YebC-like"/>
    <property type="match status" value="1"/>
</dbReference>
<dbReference type="InterPro" id="IPR017856">
    <property type="entry name" value="Integrase-like_N"/>
</dbReference>
<dbReference type="Pfam" id="PF20772">
    <property type="entry name" value="TACO1_YebC_N"/>
    <property type="match status" value="1"/>
</dbReference>
<dbReference type="InterPro" id="IPR029072">
    <property type="entry name" value="YebC-like"/>
</dbReference>